<evidence type="ECO:0000256" key="6">
    <source>
        <dbReference type="ARBA" id="ARBA00023065"/>
    </source>
</evidence>
<sequence length="314" mass="34579">MATNSKEIRRRIKSTQSIAKITKAMELVSAAKMRKAQLAAQASRPYATLSAELLQNIAARTGQINHPLMRQVVNGKPSDRFRALAIVITSDKGLAGSLNTNIINKTIELVKIVRNEFRVFKSGNDELDRVHTAVGVTEFITIGKKATEAIRRFKDAKIIATFPGKDKVITSADSKPIAEIAMKEFAAAVYEKVFVIYPQFISTLVQKPNILQLLPFESAERRGVRDEGREFLFEPSPGEVLENLITRAVEFSIYQTLAEAAASEHSARMVAMRNANEAAGELIDDLSLSYNQARQGGITRELSEISAAKLAMEG</sequence>
<keyword evidence="5 10" id="KW-0375">Hydrogen ion transport</keyword>
<keyword evidence="10" id="KW-1003">Cell membrane</keyword>
<evidence type="ECO:0000256" key="8">
    <source>
        <dbReference type="ARBA" id="ARBA00023196"/>
    </source>
</evidence>
<dbReference type="CDD" id="cd12151">
    <property type="entry name" value="F1-ATPase_gamma"/>
    <property type="match status" value="1"/>
</dbReference>
<comment type="function">
    <text evidence="1 10">Produces ATP from ADP in the presence of a proton gradient across the membrane. The gamma chain is believed to be important in regulating ATPase activity and the flow of protons through the CF(0) complex.</text>
</comment>
<dbReference type="GO" id="GO:0045259">
    <property type="term" value="C:proton-transporting ATP synthase complex"/>
    <property type="evidence" value="ECO:0007669"/>
    <property type="project" value="UniProtKB-KW"/>
</dbReference>
<evidence type="ECO:0000256" key="2">
    <source>
        <dbReference type="ARBA" id="ARBA00004170"/>
    </source>
</evidence>
<dbReference type="GO" id="GO:0046933">
    <property type="term" value="F:proton-transporting ATP synthase activity, rotational mechanism"/>
    <property type="evidence" value="ECO:0007669"/>
    <property type="project" value="UniProtKB-UniRule"/>
</dbReference>
<dbReference type="NCBIfam" id="TIGR01146">
    <property type="entry name" value="ATPsyn_F1gamma"/>
    <property type="match status" value="1"/>
</dbReference>
<reference evidence="11 12" key="1">
    <citation type="journal article" date="2016" name="Nat. Commun.">
        <title>Thousands of microbial genomes shed light on interconnected biogeochemical processes in an aquifer system.</title>
        <authorList>
            <person name="Anantharaman K."/>
            <person name="Brown C.T."/>
            <person name="Hug L.A."/>
            <person name="Sharon I."/>
            <person name="Castelle C.J."/>
            <person name="Probst A.J."/>
            <person name="Thomas B.C."/>
            <person name="Singh A."/>
            <person name="Wilkins M.J."/>
            <person name="Karaoz U."/>
            <person name="Brodie E.L."/>
            <person name="Williams K.H."/>
            <person name="Hubbard S.S."/>
            <person name="Banfield J.F."/>
        </authorList>
    </citation>
    <scope>NUCLEOTIDE SEQUENCE [LARGE SCALE GENOMIC DNA]</scope>
</reference>
<dbReference type="PANTHER" id="PTHR11693:SF22">
    <property type="entry name" value="ATP SYNTHASE SUBUNIT GAMMA, MITOCHONDRIAL"/>
    <property type="match status" value="1"/>
</dbReference>
<keyword evidence="8 10" id="KW-0139">CF(1)</keyword>
<dbReference type="GO" id="GO:0005524">
    <property type="term" value="F:ATP binding"/>
    <property type="evidence" value="ECO:0007669"/>
    <property type="project" value="UniProtKB-UniRule"/>
</dbReference>
<dbReference type="InterPro" id="IPR000131">
    <property type="entry name" value="ATP_synth_F1_gsu"/>
</dbReference>
<keyword evidence="4 10" id="KW-0813">Transport</keyword>
<dbReference type="Gene3D" id="1.10.287.80">
    <property type="entry name" value="ATP synthase, gamma subunit, helix hairpin domain"/>
    <property type="match status" value="1"/>
</dbReference>
<dbReference type="SUPFAM" id="SSF52943">
    <property type="entry name" value="ATP synthase (F1-ATPase), gamma subunit"/>
    <property type="match status" value="1"/>
</dbReference>
<evidence type="ECO:0000256" key="5">
    <source>
        <dbReference type="ARBA" id="ARBA00022781"/>
    </source>
</evidence>
<name>A0A1F5PLT2_9BACT</name>
<comment type="similarity">
    <text evidence="3 10">Belongs to the ATPase gamma chain family.</text>
</comment>
<evidence type="ECO:0000256" key="4">
    <source>
        <dbReference type="ARBA" id="ARBA00022448"/>
    </source>
</evidence>
<dbReference type="AlphaFoldDB" id="A0A1F5PLT2"/>
<dbReference type="GO" id="GO:0005886">
    <property type="term" value="C:plasma membrane"/>
    <property type="evidence" value="ECO:0007669"/>
    <property type="project" value="UniProtKB-SubCell"/>
</dbReference>
<dbReference type="InterPro" id="IPR035968">
    <property type="entry name" value="ATP_synth_F1_ATPase_gsu"/>
</dbReference>
<proteinExistence type="inferred from homology"/>
<dbReference type="GO" id="GO:0042777">
    <property type="term" value="P:proton motive force-driven plasma membrane ATP synthesis"/>
    <property type="evidence" value="ECO:0007669"/>
    <property type="project" value="UniProtKB-UniRule"/>
</dbReference>
<evidence type="ECO:0000256" key="1">
    <source>
        <dbReference type="ARBA" id="ARBA00003456"/>
    </source>
</evidence>
<evidence type="ECO:0000313" key="11">
    <source>
        <dbReference type="EMBL" id="OGE90866.1"/>
    </source>
</evidence>
<dbReference type="Gene3D" id="3.40.1380.10">
    <property type="match status" value="1"/>
</dbReference>
<organism evidence="11 12">
    <name type="scientific">Candidatus Doudnabacteria bacterium RIFCSPHIGHO2_12_FULL_48_16</name>
    <dbReference type="NCBI Taxonomy" id="1817838"/>
    <lineage>
        <taxon>Bacteria</taxon>
        <taxon>Candidatus Doudnaibacteriota</taxon>
    </lineage>
</organism>
<comment type="caution">
    <text evidence="11">The sequence shown here is derived from an EMBL/GenBank/DDBJ whole genome shotgun (WGS) entry which is preliminary data.</text>
</comment>
<keyword evidence="6 10" id="KW-0406">Ion transport</keyword>
<accession>A0A1F5PLT2</accession>
<dbReference type="EMBL" id="MFEY01000003">
    <property type="protein sequence ID" value="OGE90866.1"/>
    <property type="molecule type" value="Genomic_DNA"/>
</dbReference>
<evidence type="ECO:0000256" key="7">
    <source>
        <dbReference type="ARBA" id="ARBA00023136"/>
    </source>
</evidence>
<evidence type="ECO:0000256" key="3">
    <source>
        <dbReference type="ARBA" id="ARBA00007681"/>
    </source>
</evidence>
<evidence type="ECO:0000256" key="9">
    <source>
        <dbReference type="ARBA" id="ARBA00023310"/>
    </source>
</evidence>
<dbReference type="HAMAP" id="MF_00815">
    <property type="entry name" value="ATP_synth_gamma_bact"/>
    <property type="match status" value="1"/>
</dbReference>
<keyword evidence="9 10" id="KW-0066">ATP synthesis</keyword>
<dbReference type="PANTHER" id="PTHR11693">
    <property type="entry name" value="ATP SYNTHASE GAMMA CHAIN"/>
    <property type="match status" value="1"/>
</dbReference>
<dbReference type="PRINTS" id="PR00126">
    <property type="entry name" value="ATPASEGAMMA"/>
</dbReference>
<protein>
    <recommendedName>
        <fullName evidence="10">ATP synthase gamma chain</fullName>
    </recommendedName>
    <alternativeName>
        <fullName evidence="10">ATP synthase F1 sector gamma subunit</fullName>
    </alternativeName>
    <alternativeName>
        <fullName evidence="10">F-ATPase gamma subunit</fullName>
    </alternativeName>
</protein>
<comment type="subunit">
    <text evidence="10">F-type ATPases have 2 components, CF(1) - the catalytic core - and CF(0) - the membrane proton channel. CF(1) has five subunits: alpha(3), beta(3), gamma(1), delta(1), epsilon(1). CF(0) has three main subunits: a, b and c.</text>
</comment>
<dbReference type="Proteomes" id="UP000177682">
    <property type="component" value="Unassembled WGS sequence"/>
</dbReference>
<dbReference type="Pfam" id="PF00231">
    <property type="entry name" value="ATP-synt"/>
    <property type="match status" value="1"/>
</dbReference>
<keyword evidence="7 10" id="KW-0472">Membrane</keyword>
<gene>
    <name evidence="10" type="primary">atpG</name>
    <name evidence="11" type="ORF">A3E29_01710</name>
</gene>
<evidence type="ECO:0000313" key="12">
    <source>
        <dbReference type="Proteomes" id="UP000177682"/>
    </source>
</evidence>
<evidence type="ECO:0000256" key="10">
    <source>
        <dbReference type="HAMAP-Rule" id="MF_00815"/>
    </source>
</evidence>
<comment type="subcellular location">
    <subcellularLocation>
        <location evidence="10">Cell membrane</location>
        <topology evidence="10">Peripheral membrane protein</topology>
    </subcellularLocation>
    <subcellularLocation>
        <location evidence="2">Membrane</location>
        <topology evidence="2">Peripheral membrane protein</topology>
    </subcellularLocation>
</comment>